<dbReference type="EMBL" id="BMAO01033016">
    <property type="protein sequence ID" value="GFQ86444.1"/>
    <property type="molecule type" value="Genomic_DNA"/>
</dbReference>
<evidence type="ECO:0000313" key="2">
    <source>
        <dbReference type="EMBL" id="GFQ86444.1"/>
    </source>
</evidence>
<feature type="region of interest" description="Disordered" evidence="1">
    <location>
        <begin position="46"/>
        <end position="67"/>
    </location>
</feature>
<gene>
    <name evidence="2" type="ORF">TNCT_239411</name>
</gene>
<protein>
    <submittedName>
        <fullName evidence="2">Uncharacterized protein</fullName>
    </submittedName>
</protein>
<organism evidence="2 3">
    <name type="scientific">Trichonephila clavata</name>
    <name type="common">Joro spider</name>
    <name type="synonym">Nephila clavata</name>
    <dbReference type="NCBI Taxonomy" id="2740835"/>
    <lineage>
        <taxon>Eukaryota</taxon>
        <taxon>Metazoa</taxon>
        <taxon>Ecdysozoa</taxon>
        <taxon>Arthropoda</taxon>
        <taxon>Chelicerata</taxon>
        <taxon>Arachnida</taxon>
        <taxon>Araneae</taxon>
        <taxon>Araneomorphae</taxon>
        <taxon>Entelegynae</taxon>
        <taxon>Araneoidea</taxon>
        <taxon>Nephilidae</taxon>
        <taxon>Trichonephila</taxon>
    </lineage>
</organism>
<evidence type="ECO:0000256" key="1">
    <source>
        <dbReference type="SAM" id="MobiDB-lite"/>
    </source>
</evidence>
<accession>A0A8X6FSM5</accession>
<dbReference type="Proteomes" id="UP000887116">
    <property type="component" value="Unassembled WGS sequence"/>
</dbReference>
<evidence type="ECO:0000313" key="3">
    <source>
        <dbReference type="Proteomes" id="UP000887116"/>
    </source>
</evidence>
<proteinExistence type="predicted"/>
<name>A0A8X6FSM5_TRICU</name>
<comment type="caution">
    <text evidence="2">The sequence shown here is derived from an EMBL/GenBank/DDBJ whole genome shotgun (WGS) entry which is preliminary data.</text>
</comment>
<reference evidence="2" key="1">
    <citation type="submission" date="2020-07" db="EMBL/GenBank/DDBJ databases">
        <title>Multicomponent nature underlies the extraordinary mechanical properties of spider dragline silk.</title>
        <authorList>
            <person name="Kono N."/>
            <person name="Nakamura H."/>
            <person name="Mori M."/>
            <person name="Yoshida Y."/>
            <person name="Ohtoshi R."/>
            <person name="Malay A.D."/>
            <person name="Moran D.A.P."/>
            <person name="Tomita M."/>
            <person name="Numata K."/>
            <person name="Arakawa K."/>
        </authorList>
    </citation>
    <scope>NUCLEOTIDE SEQUENCE</scope>
</reference>
<dbReference type="AlphaFoldDB" id="A0A8X6FSM5"/>
<keyword evidence="3" id="KW-1185">Reference proteome</keyword>
<feature type="region of interest" description="Disordered" evidence="1">
    <location>
        <begin position="1"/>
        <end position="26"/>
    </location>
</feature>
<sequence>MVPKCPSKVAPQFAQTAEPRSRNRTRLQTAFRTGITAPVLRPIPLGVFPDGRSTHTHHPRRTEHSDIHQSPVNMWTFAVRVLCCVVGQRRKPSHNS</sequence>